<reference evidence="3 4" key="1">
    <citation type="submission" date="2024-03" db="EMBL/GenBank/DDBJ databases">
        <title>Human intestinal bacterial collection.</title>
        <authorList>
            <person name="Pauvert C."/>
            <person name="Hitch T.C.A."/>
            <person name="Clavel T."/>
        </authorList>
    </citation>
    <scope>NUCLEOTIDE SEQUENCE [LARGE SCALE GENOMIC DNA]</scope>
    <source>
        <strain evidence="3 4">CLA-SR-H021</strain>
    </source>
</reference>
<name>A0ABV1DDM5_9FIRM</name>
<dbReference type="Proteomes" id="UP001454086">
    <property type="component" value="Unassembled WGS sequence"/>
</dbReference>
<evidence type="ECO:0000256" key="1">
    <source>
        <dbReference type="SAM" id="Phobius"/>
    </source>
</evidence>
<proteinExistence type="predicted"/>
<keyword evidence="2" id="KW-0732">Signal</keyword>
<feature type="signal peptide" evidence="2">
    <location>
        <begin position="1"/>
        <end position="29"/>
    </location>
</feature>
<keyword evidence="1" id="KW-1133">Transmembrane helix</keyword>
<sequence>MKTFFRRIRAVSPIMTIIWILFCCGYAHAAEPAESIAQTFILSDENEIKDISKYTEDIRKSDSEHMTDAVLKVFDVSDDGDMIVGFRDGYMNAYNQNGEFIFGLVIDTKAHYYLQFHGNHILISSIRSNMVYEVMRDGEVCKVWNKGKVDTDAESRLIQYLDKPSRTIDGYTYERSAYPSQFVKISPNGERQVIYKAPHIYPIGGLLYFLFFTLVGLHVFWSLGKGHFKTSYHGKRVDRKDISNYPPNR</sequence>
<dbReference type="RefSeq" id="WP_083795312.1">
    <property type="nucleotide sequence ID" value="NZ_JBBMFM010000184.1"/>
</dbReference>
<comment type="caution">
    <text evidence="3">The sequence shown here is derived from an EMBL/GenBank/DDBJ whole genome shotgun (WGS) entry which is preliminary data.</text>
</comment>
<keyword evidence="4" id="KW-1185">Reference proteome</keyword>
<feature type="chain" id="PRO_5045649896" description="TPM domain-containing protein" evidence="2">
    <location>
        <begin position="30"/>
        <end position="249"/>
    </location>
</feature>
<evidence type="ECO:0008006" key="5">
    <source>
        <dbReference type="Google" id="ProtNLM"/>
    </source>
</evidence>
<keyword evidence="1" id="KW-0812">Transmembrane</keyword>
<keyword evidence="1" id="KW-0472">Membrane</keyword>
<organism evidence="3 4">
    <name type="scientific">Enterocloster hominis</name>
    <name type="common">ex Hitch et al. 2024</name>
    <dbReference type="NCBI Taxonomy" id="1917870"/>
    <lineage>
        <taxon>Bacteria</taxon>
        <taxon>Bacillati</taxon>
        <taxon>Bacillota</taxon>
        <taxon>Clostridia</taxon>
        <taxon>Lachnospirales</taxon>
        <taxon>Lachnospiraceae</taxon>
        <taxon>Enterocloster</taxon>
    </lineage>
</organism>
<gene>
    <name evidence="3" type="ORF">WMQ36_26290</name>
</gene>
<evidence type="ECO:0000313" key="4">
    <source>
        <dbReference type="Proteomes" id="UP001454086"/>
    </source>
</evidence>
<protein>
    <recommendedName>
        <fullName evidence="5">TPM domain-containing protein</fullName>
    </recommendedName>
</protein>
<evidence type="ECO:0000313" key="3">
    <source>
        <dbReference type="EMBL" id="MEQ2428473.1"/>
    </source>
</evidence>
<dbReference type="EMBL" id="JBBMFM010000184">
    <property type="protein sequence ID" value="MEQ2428473.1"/>
    <property type="molecule type" value="Genomic_DNA"/>
</dbReference>
<feature type="transmembrane region" description="Helical" evidence="1">
    <location>
        <begin position="200"/>
        <end position="221"/>
    </location>
</feature>
<evidence type="ECO:0000256" key="2">
    <source>
        <dbReference type="SAM" id="SignalP"/>
    </source>
</evidence>
<accession>A0ABV1DDM5</accession>